<dbReference type="InterPro" id="IPR004018">
    <property type="entry name" value="RPEL_repeat"/>
</dbReference>
<dbReference type="Proteomes" id="UP000249363">
    <property type="component" value="Unassembled WGS sequence"/>
</dbReference>
<evidence type="ECO:0000313" key="7">
    <source>
        <dbReference type="Proteomes" id="UP000249363"/>
    </source>
</evidence>
<feature type="region of interest" description="Disordered" evidence="5">
    <location>
        <begin position="1"/>
        <end position="27"/>
    </location>
</feature>
<feature type="repeat" description="RPEL" evidence="4">
    <location>
        <begin position="68"/>
        <end position="93"/>
    </location>
</feature>
<reference evidence="6 7" key="1">
    <citation type="journal article" date="2017" name="Biotechnol. Biofuels">
        <title>Differential beta-glucosidase expression as a function of carbon source availability in Talaromyces amestolkiae: a genomic and proteomic approach.</title>
        <authorList>
            <person name="de Eugenio L.I."/>
            <person name="Mendez-Liter J.A."/>
            <person name="Nieto-Dominguez M."/>
            <person name="Alonso L."/>
            <person name="Gil-Munoz J."/>
            <person name="Barriuso J."/>
            <person name="Prieto A."/>
            <person name="Martinez M.J."/>
        </authorList>
    </citation>
    <scope>NUCLEOTIDE SEQUENCE [LARGE SCALE GENOMIC DNA]</scope>
    <source>
        <strain evidence="6 7">CIB</strain>
    </source>
</reference>
<feature type="region of interest" description="Disordered" evidence="5">
    <location>
        <begin position="114"/>
        <end position="145"/>
    </location>
</feature>
<dbReference type="STRING" id="1196081.A0A364KNR1"/>
<dbReference type="AlphaFoldDB" id="A0A364KNR1"/>
<evidence type="ECO:0000256" key="1">
    <source>
        <dbReference type="ARBA" id="ARBA00004123"/>
    </source>
</evidence>
<evidence type="ECO:0000256" key="5">
    <source>
        <dbReference type="SAM" id="MobiDB-lite"/>
    </source>
</evidence>
<evidence type="ECO:0000256" key="2">
    <source>
        <dbReference type="ARBA" id="ARBA00022737"/>
    </source>
</evidence>
<dbReference type="InterPro" id="IPR043451">
    <property type="entry name" value="Myocardin-like"/>
</dbReference>
<dbReference type="GeneID" id="63790413"/>
<dbReference type="EMBL" id="MIKG01000001">
    <property type="protein sequence ID" value="RAO65184.1"/>
    <property type="molecule type" value="Genomic_DNA"/>
</dbReference>
<keyword evidence="3" id="KW-0539">Nucleus</keyword>
<evidence type="ECO:0000256" key="4">
    <source>
        <dbReference type="PROSITE-ProRule" id="PRU00401"/>
    </source>
</evidence>
<sequence length="145" mass="16448">MSSAIDDTPISPILNSTTNQQRRDSLEKHLQTRPELQDLKDRHILLNTSVAPGLQAAQAELARQQATDSLRKHLEKRPERDELVDRNILPVRPDVAPALQAHAKELEKHMLADNLEHKIKERPDPDQLIEKGILDNSEDPRSPSE</sequence>
<comment type="caution">
    <text evidence="6">The sequence shown here is derived from an EMBL/GenBank/DDBJ whole genome shotgun (WGS) entry which is preliminary data.</text>
</comment>
<dbReference type="OrthoDB" id="197676at2759"/>
<comment type="subcellular location">
    <subcellularLocation>
        <location evidence="1">Nucleus</location>
    </subcellularLocation>
</comment>
<evidence type="ECO:0008006" key="8">
    <source>
        <dbReference type="Google" id="ProtNLM"/>
    </source>
</evidence>
<organism evidence="6 7">
    <name type="scientific">Talaromyces amestolkiae</name>
    <dbReference type="NCBI Taxonomy" id="1196081"/>
    <lineage>
        <taxon>Eukaryota</taxon>
        <taxon>Fungi</taxon>
        <taxon>Dikarya</taxon>
        <taxon>Ascomycota</taxon>
        <taxon>Pezizomycotina</taxon>
        <taxon>Eurotiomycetes</taxon>
        <taxon>Eurotiomycetidae</taxon>
        <taxon>Eurotiales</taxon>
        <taxon>Trichocomaceae</taxon>
        <taxon>Talaromyces</taxon>
        <taxon>Talaromyces sect. Talaromyces</taxon>
    </lineage>
</organism>
<dbReference type="PANTHER" id="PTHR22793:SF12">
    <property type="entry name" value="MYOCARDIN-RELATED TRANSCRIPTION FACTOR, ISOFORM H"/>
    <property type="match status" value="1"/>
</dbReference>
<dbReference type="PANTHER" id="PTHR22793">
    <property type="entry name" value="MYOCARDIN-RELATED TRANSCRIPTION FACTOR-RELATED"/>
    <property type="match status" value="1"/>
</dbReference>
<dbReference type="Pfam" id="PF02755">
    <property type="entry name" value="RPEL"/>
    <property type="match status" value="3"/>
</dbReference>
<gene>
    <name evidence="6" type="ORF">BHQ10_001196</name>
</gene>
<feature type="repeat" description="RPEL" evidence="4">
    <location>
        <begin position="113"/>
        <end position="138"/>
    </location>
</feature>
<keyword evidence="2" id="KW-0677">Repeat</keyword>
<evidence type="ECO:0000256" key="3">
    <source>
        <dbReference type="ARBA" id="ARBA00023242"/>
    </source>
</evidence>
<dbReference type="GO" id="GO:0003713">
    <property type="term" value="F:transcription coactivator activity"/>
    <property type="evidence" value="ECO:0007669"/>
    <property type="project" value="TreeGrafter"/>
</dbReference>
<feature type="compositionally biased region" description="Low complexity" evidence="5">
    <location>
        <begin position="57"/>
        <end position="66"/>
    </location>
</feature>
<dbReference type="SMART" id="SM00707">
    <property type="entry name" value="RPEL"/>
    <property type="match status" value="3"/>
</dbReference>
<dbReference type="PROSITE" id="PS51073">
    <property type="entry name" value="RPEL"/>
    <property type="match status" value="3"/>
</dbReference>
<name>A0A364KNR1_TALAM</name>
<dbReference type="GO" id="GO:0005634">
    <property type="term" value="C:nucleus"/>
    <property type="evidence" value="ECO:0007669"/>
    <property type="project" value="UniProtKB-SubCell"/>
</dbReference>
<dbReference type="Gene3D" id="6.10.150.10">
    <property type="match status" value="2"/>
</dbReference>
<feature type="repeat" description="RPEL" evidence="4">
    <location>
        <begin position="24"/>
        <end position="49"/>
    </location>
</feature>
<feature type="compositionally biased region" description="Basic and acidic residues" evidence="5">
    <location>
        <begin position="69"/>
        <end position="81"/>
    </location>
</feature>
<keyword evidence="7" id="KW-1185">Reference proteome</keyword>
<dbReference type="GO" id="GO:0045944">
    <property type="term" value="P:positive regulation of transcription by RNA polymerase II"/>
    <property type="evidence" value="ECO:0007669"/>
    <property type="project" value="TreeGrafter"/>
</dbReference>
<dbReference type="RefSeq" id="XP_040729701.1">
    <property type="nucleotide sequence ID" value="XM_040873205.1"/>
</dbReference>
<protein>
    <recommendedName>
        <fullName evidence="8">RPEL repeat protein</fullName>
    </recommendedName>
</protein>
<proteinExistence type="predicted"/>
<feature type="region of interest" description="Disordered" evidence="5">
    <location>
        <begin position="57"/>
        <end position="81"/>
    </location>
</feature>
<accession>A0A364KNR1</accession>
<evidence type="ECO:0000313" key="6">
    <source>
        <dbReference type="EMBL" id="RAO65184.1"/>
    </source>
</evidence>